<accession>A0A9Q1KJH6</accession>
<keyword evidence="3" id="KW-1185">Reference proteome</keyword>
<feature type="transmembrane region" description="Helical" evidence="1">
    <location>
        <begin position="134"/>
        <end position="154"/>
    </location>
</feature>
<comment type="caution">
    <text evidence="2">The sequence shown here is derived from an EMBL/GenBank/DDBJ whole genome shotgun (WGS) entry which is preliminary data.</text>
</comment>
<keyword evidence="1" id="KW-0812">Transmembrane</keyword>
<feature type="transmembrane region" description="Helical" evidence="1">
    <location>
        <begin position="64"/>
        <end position="86"/>
    </location>
</feature>
<feature type="transmembrane region" description="Helical" evidence="1">
    <location>
        <begin position="92"/>
        <end position="114"/>
    </location>
</feature>
<dbReference type="PANTHER" id="PTHR31061:SF23">
    <property type="entry name" value="OS05G0155700 PROTEIN"/>
    <property type="match status" value="1"/>
</dbReference>
<keyword evidence="1" id="KW-1133">Transmembrane helix</keyword>
<organism evidence="2 3">
    <name type="scientific">Carnegiea gigantea</name>
    <dbReference type="NCBI Taxonomy" id="171969"/>
    <lineage>
        <taxon>Eukaryota</taxon>
        <taxon>Viridiplantae</taxon>
        <taxon>Streptophyta</taxon>
        <taxon>Embryophyta</taxon>
        <taxon>Tracheophyta</taxon>
        <taxon>Spermatophyta</taxon>
        <taxon>Magnoliopsida</taxon>
        <taxon>eudicotyledons</taxon>
        <taxon>Gunneridae</taxon>
        <taxon>Pentapetalae</taxon>
        <taxon>Caryophyllales</taxon>
        <taxon>Cactineae</taxon>
        <taxon>Cactaceae</taxon>
        <taxon>Cactoideae</taxon>
        <taxon>Echinocereeae</taxon>
        <taxon>Carnegiea</taxon>
    </lineage>
</organism>
<feature type="transmembrane region" description="Helical" evidence="1">
    <location>
        <begin position="178"/>
        <end position="198"/>
    </location>
</feature>
<keyword evidence="1" id="KW-0472">Membrane</keyword>
<gene>
    <name evidence="2" type="ORF">Cgig2_020840</name>
</gene>
<proteinExistence type="predicted"/>
<evidence type="ECO:0000313" key="2">
    <source>
        <dbReference type="EMBL" id="KAJ8443994.1"/>
    </source>
</evidence>
<evidence type="ECO:0008006" key="4">
    <source>
        <dbReference type="Google" id="ProtNLM"/>
    </source>
</evidence>
<dbReference type="PANTHER" id="PTHR31061">
    <property type="entry name" value="LD22376P"/>
    <property type="match status" value="1"/>
</dbReference>
<evidence type="ECO:0000313" key="3">
    <source>
        <dbReference type="Proteomes" id="UP001153076"/>
    </source>
</evidence>
<feature type="transmembrane region" description="Helical" evidence="1">
    <location>
        <begin position="32"/>
        <end position="52"/>
    </location>
</feature>
<evidence type="ECO:0000256" key="1">
    <source>
        <dbReference type="SAM" id="Phobius"/>
    </source>
</evidence>
<name>A0A9Q1KJH6_9CARY</name>
<dbReference type="AlphaFoldDB" id="A0A9Q1KJH6"/>
<reference evidence="2" key="1">
    <citation type="submission" date="2022-04" db="EMBL/GenBank/DDBJ databases">
        <title>Carnegiea gigantea Genome sequencing and assembly v2.</title>
        <authorList>
            <person name="Copetti D."/>
            <person name="Sanderson M.J."/>
            <person name="Burquez A."/>
            <person name="Wojciechowski M.F."/>
        </authorList>
    </citation>
    <scope>NUCLEOTIDE SEQUENCE</scope>
    <source>
        <strain evidence="2">SGP5-SGP5p</strain>
        <tissue evidence="2">Aerial part</tissue>
    </source>
</reference>
<dbReference type="Proteomes" id="UP001153076">
    <property type="component" value="Unassembled WGS sequence"/>
</dbReference>
<dbReference type="OrthoDB" id="2149840at2759"/>
<dbReference type="EMBL" id="JAKOGI010000109">
    <property type="protein sequence ID" value="KAJ8443994.1"/>
    <property type="molecule type" value="Genomic_DNA"/>
</dbReference>
<sequence length="207" mass="23088">MLQECSENSPDYGPLPANAPGWCLAPFDPEGILSSLMAAVTCFVGLHFGQIIAHFKDHMQRMSLWSMSAFPLVVSGYVLLALGMPLSKPLYTLSYMCITAGASGLIFTIIFYLVDVRNIRKPVILLQWMGMNALILYALAACEIFPAALQGFYWGSPHNNLVDWTQSFLQNLLHSKKWGTLAFVILEIVFWGLVAGVLHMKRIYVKL</sequence>
<protein>
    <recommendedName>
        <fullName evidence="4">Heparan-alpha-glucosaminide N-acetyltransferase</fullName>
    </recommendedName>
</protein>